<dbReference type="EMBL" id="JAUEPO010000002">
    <property type="protein sequence ID" value="KAK3334153.1"/>
    <property type="molecule type" value="Genomic_DNA"/>
</dbReference>
<gene>
    <name evidence="3" type="ORF">B0T19DRAFT_147503</name>
</gene>
<accession>A0AAE0IZK4</accession>
<name>A0AAE0IZK4_9PEZI</name>
<reference evidence="3" key="2">
    <citation type="submission" date="2023-06" db="EMBL/GenBank/DDBJ databases">
        <authorList>
            <consortium name="Lawrence Berkeley National Laboratory"/>
            <person name="Haridas S."/>
            <person name="Hensen N."/>
            <person name="Bonometti L."/>
            <person name="Westerberg I."/>
            <person name="Brannstrom I.O."/>
            <person name="Guillou S."/>
            <person name="Cros-Aarteil S."/>
            <person name="Calhoun S."/>
            <person name="Kuo A."/>
            <person name="Mondo S."/>
            <person name="Pangilinan J."/>
            <person name="Riley R."/>
            <person name="Labutti K."/>
            <person name="Andreopoulos B."/>
            <person name="Lipzen A."/>
            <person name="Chen C."/>
            <person name="Yanf M."/>
            <person name="Daum C."/>
            <person name="Ng V."/>
            <person name="Clum A."/>
            <person name="Steindorff A."/>
            <person name="Ohm R."/>
            <person name="Martin F."/>
            <person name="Silar P."/>
            <person name="Natvig D."/>
            <person name="Lalanne C."/>
            <person name="Gautier V."/>
            <person name="Ament-Velasquez S.L."/>
            <person name="Kruys A."/>
            <person name="Hutchinson M.I."/>
            <person name="Powell A.J."/>
            <person name="Barry K."/>
            <person name="Miller A.N."/>
            <person name="Grigoriev I.V."/>
            <person name="Debuchy R."/>
            <person name="Gladieux P."/>
            <person name="Thoren M.H."/>
            <person name="Johannesson H."/>
        </authorList>
    </citation>
    <scope>NUCLEOTIDE SEQUENCE</scope>
    <source>
        <strain evidence="3">SMH4131-1</strain>
    </source>
</reference>
<evidence type="ECO:0000313" key="4">
    <source>
        <dbReference type="Proteomes" id="UP001286456"/>
    </source>
</evidence>
<comment type="caution">
    <text evidence="3">The sequence shown here is derived from an EMBL/GenBank/DDBJ whole genome shotgun (WGS) entry which is preliminary data.</text>
</comment>
<evidence type="ECO:0000256" key="1">
    <source>
        <dbReference type="SAM" id="MobiDB-lite"/>
    </source>
</evidence>
<dbReference type="AlphaFoldDB" id="A0AAE0IZK4"/>
<feature type="region of interest" description="Disordered" evidence="1">
    <location>
        <begin position="26"/>
        <end position="111"/>
    </location>
</feature>
<reference evidence="3" key="1">
    <citation type="journal article" date="2023" name="Mol. Phylogenet. Evol.">
        <title>Genome-scale phylogeny and comparative genomics of the fungal order Sordariales.</title>
        <authorList>
            <person name="Hensen N."/>
            <person name="Bonometti L."/>
            <person name="Westerberg I."/>
            <person name="Brannstrom I.O."/>
            <person name="Guillou S."/>
            <person name="Cros-Aarteil S."/>
            <person name="Calhoun S."/>
            <person name="Haridas S."/>
            <person name="Kuo A."/>
            <person name="Mondo S."/>
            <person name="Pangilinan J."/>
            <person name="Riley R."/>
            <person name="LaButti K."/>
            <person name="Andreopoulos B."/>
            <person name="Lipzen A."/>
            <person name="Chen C."/>
            <person name="Yan M."/>
            <person name="Daum C."/>
            <person name="Ng V."/>
            <person name="Clum A."/>
            <person name="Steindorff A."/>
            <person name="Ohm R.A."/>
            <person name="Martin F."/>
            <person name="Silar P."/>
            <person name="Natvig D.O."/>
            <person name="Lalanne C."/>
            <person name="Gautier V."/>
            <person name="Ament-Velasquez S.L."/>
            <person name="Kruys A."/>
            <person name="Hutchinson M.I."/>
            <person name="Powell A.J."/>
            <person name="Barry K."/>
            <person name="Miller A.N."/>
            <person name="Grigoriev I.V."/>
            <person name="Debuchy R."/>
            <person name="Gladieux P."/>
            <person name="Hiltunen Thoren M."/>
            <person name="Johannesson H."/>
        </authorList>
    </citation>
    <scope>NUCLEOTIDE SEQUENCE</scope>
    <source>
        <strain evidence="3">SMH4131-1</strain>
    </source>
</reference>
<proteinExistence type="predicted"/>
<keyword evidence="4" id="KW-1185">Reference proteome</keyword>
<feature type="compositionally biased region" description="Basic residues" evidence="1">
    <location>
        <begin position="179"/>
        <end position="189"/>
    </location>
</feature>
<dbReference type="InterPro" id="IPR027911">
    <property type="entry name" value="DUF4604"/>
</dbReference>
<feature type="domain" description="DUF4604" evidence="2">
    <location>
        <begin position="8"/>
        <end position="196"/>
    </location>
</feature>
<feature type="compositionally biased region" description="Basic and acidic residues" evidence="1">
    <location>
        <begin position="99"/>
        <end position="111"/>
    </location>
</feature>
<sequence>MSGKITSKNLHYDTALPPFLARLRGQATSAAGDGPDPLLAAQRRPTKARSGSADAEDAPLVVDERGYTVDGPDGYVVGRDGVTVSGGVKDGEVDADADADTHKEGEKAIETKDGKGMVAVGGEGLLLKKKRKAGRVVGGGSDEDEDERGSGGERESKKKGAQTTAGGEEKAAAAAAKSKPSKKKAKKIKLSFGDDEG</sequence>
<organism evidence="3 4">
    <name type="scientific">Cercophora scortea</name>
    <dbReference type="NCBI Taxonomy" id="314031"/>
    <lineage>
        <taxon>Eukaryota</taxon>
        <taxon>Fungi</taxon>
        <taxon>Dikarya</taxon>
        <taxon>Ascomycota</taxon>
        <taxon>Pezizomycotina</taxon>
        <taxon>Sordariomycetes</taxon>
        <taxon>Sordariomycetidae</taxon>
        <taxon>Sordariales</taxon>
        <taxon>Lasiosphaeriaceae</taxon>
        <taxon>Cercophora</taxon>
    </lineage>
</organism>
<protein>
    <recommendedName>
        <fullName evidence="2">DUF4604 domain-containing protein</fullName>
    </recommendedName>
</protein>
<feature type="region of interest" description="Disordered" evidence="1">
    <location>
        <begin position="129"/>
        <end position="197"/>
    </location>
</feature>
<evidence type="ECO:0000259" key="2">
    <source>
        <dbReference type="Pfam" id="PF15377"/>
    </source>
</evidence>
<feature type="compositionally biased region" description="Basic and acidic residues" evidence="1">
    <location>
        <begin position="148"/>
        <end position="158"/>
    </location>
</feature>
<evidence type="ECO:0000313" key="3">
    <source>
        <dbReference type="EMBL" id="KAK3334153.1"/>
    </source>
</evidence>
<dbReference type="Proteomes" id="UP001286456">
    <property type="component" value="Unassembled WGS sequence"/>
</dbReference>
<dbReference type="Pfam" id="PF15377">
    <property type="entry name" value="DUF4604"/>
    <property type="match status" value="1"/>
</dbReference>